<name>A0AAD7U6E1_9STRA</name>
<dbReference type="PRINTS" id="PR00380">
    <property type="entry name" value="KINESINHEAVY"/>
</dbReference>
<feature type="compositionally biased region" description="Pro residues" evidence="2">
    <location>
        <begin position="39"/>
        <end position="63"/>
    </location>
</feature>
<dbReference type="GO" id="GO:0003777">
    <property type="term" value="F:microtubule motor activity"/>
    <property type="evidence" value="ECO:0007669"/>
    <property type="project" value="InterPro"/>
</dbReference>
<sequence length="746" mass="83037">MNSTKNYCPSDVARRRLEAIESARRKRESPTTYRDSSESPPPPPSPPPTPSPLPTRDFVPPPPSEEDESDKKIRDADEVFRAMLRETSAAPERPTWNDDVDFASRAPPRRRRRPRRQQPVREEPAYRREEPLEPPGVLEARRRAALEAEEARRRDEVRRDRAEERRKRLAAKKREEAILAARRRSRNEEGEEEEEDRRREEAEARRLAEAVARMRRQRDARPLKQRTNCVEDGAASKPRPLCVRREREQRRRDEEQSGEPETRRCLDKRTGRLRYARHFAAAVAEYRETAASESPSSSTRAAEPAARVVVRVRPLLPHETARGDFAAVSPDLAAGWVTVHECTMHADMVRLLHAARKFPCAAALGASVDEEAVFEAAARPALSAALGRRPAALFMFGQTGSGKTHSMSHVERRIAAAAFPREDAVAMRYFEIRGRKAFDLLSDEELRLVDEARSCRADGAAVAAPETPDDFVRVLEVGRARRATAATDVNGGSSRSHAVCRLEFAAGGSLTLVDCAGSERSQDSMYHDAQRRKESAEINQSIYALKECIRVHNSRKRGGAAARAAPVPFRSSALTRVLREALESDEAHLGVLATVSPAATDAEHSVSTLRTVCQLAGWPQKLLDSCSSTPVEVPKLPQPAPNAFSLRRKKAVLPKSWTAAQLAAFLERYDSRAATRVIETDLDATNLLRMSTAAVAAALTDGDANRATRLVYALRDEVARVDRDRADTRRRAPPNAKAAAAPRCRA</sequence>
<feature type="domain" description="Kinesin motor" evidence="3">
    <location>
        <begin position="305"/>
        <end position="618"/>
    </location>
</feature>
<dbReference type="EMBL" id="JAQMWT010000667">
    <property type="protein sequence ID" value="KAJ8598660.1"/>
    <property type="molecule type" value="Genomic_DNA"/>
</dbReference>
<feature type="compositionally biased region" description="Basic and acidic residues" evidence="2">
    <location>
        <begin position="12"/>
        <end position="23"/>
    </location>
</feature>
<dbReference type="PANTHER" id="PTHR24115:SF0">
    <property type="entry name" value="FI21273P1-RELATED"/>
    <property type="match status" value="1"/>
</dbReference>
<dbReference type="GO" id="GO:0005871">
    <property type="term" value="C:kinesin complex"/>
    <property type="evidence" value="ECO:0007669"/>
    <property type="project" value="TreeGrafter"/>
</dbReference>
<evidence type="ECO:0000259" key="3">
    <source>
        <dbReference type="PROSITE" id="PS50067"/>
    </source>
</evidence>
<feature type="compositionally biased region" description="Basic residues" evidence="2">
    <location>
        <begin position="107"/>
        <end position="118"/>
    </location>
</feature>
<protein>
    <recommendedName>
        <fullName evidence="3">Kinesin motor domain-containing protein</fullName>
    </recommendedName>
</protein>
<dbReference type="GO" id="GO:0007018">
    <property type="term" value="P:microtubule-based movement"/>
    <property type="evidence" value="ECO:0007669"/>
    <property type="project" value="InterPro"/>
</dbReference>
<feature type="compositionally biased region" description="Basic and acidic residues" evidence="2">
    <location>
        <begin position="119"/>
        <end position="131"/>
    </location>
</feature>
<comment type="caution">
    <text evidence="4">The sequence shown here is derived from an EMBL/GenBank/DDBJ whole genome shotgun (WGS) entry which is preliminary data.</text>
</comment>
<feature type="region of interest" description="Disordered" evidence="2">
    <location>
        <begin position="1"/>
        <end position="265"/>
    </location>
</feature>
<dbReference type="Proteomes" id="UP001230188">
    <property type="component" value="Unassembled WGS sequence"/>
</dbReference>
<dbReference type="GO" id="GO:0005819">
    <property type="term" value="C:spindle"/>
    <property type="evidence" value="ECO:0007669"/>
    <property type="project" value="TreeGrafter"/>
</dbReference>
<keyword evidence="1" id="KW-0505">Motor protein</keyword>
<dbReference type="GO" id="GO:0016887">
    <property type="term" value="F:ATP hydrolysis activity"/>
    <property type="evidence" value="ECO:0007669"/>
    <property type="project" value="TreeGrafter"/>
</dbReference>
<organism evidence="4 5">
    <name type="scientific">Chrysophaeum taylorii</name>
    <dbReference type="NCBI Taxonomy" id="2483200"/>
    <lineage>
        <taxon>Eukaryota</taxon>
        <taxon>Sar</taxon>
        <taxon>Stramenopiles</taxon>
        <taxon>Ochrophyta</taxon>
        <taxon>Pelagophyceae</taxon>
        <taxon>Pelagomonadales</taxon>
        <taxon>Pelagomonadaceae</taxon>
        <taxon>Chrysophaeum</taxon>
    </lineage>
</organism>
<dbReference type="PROSITE" id="PS50067">
    <property type="entry name" value="KINESIN_MOTOR_2"/>
    <property type="match status" value="1"/>
</dbReference>
<dbReference type="InterPro" id="IPR001752">
    <property type="entry name" value="Kinesin_motor_dom"/>
</dbReference>
<keyword evidence="5" id="KW-1185">Reference proteome</keyword>
<feature type="binding site" evidence="1">
    <location>
        <begin position="397"/>
        <end position="404"/>
    </location>
    <ligand>
        <name>ATP</name>
        <dbReference type="ChEBI" id="CHEBI:30616"/>
    </ligand>
</feature>
<keyword evidence="1" id="KW-0067">ATP-binding</keyword>
<dbReference type="PANTHER" id="PTHR24115">
    <property type="entry name" value="KINESIN-RELATED"/>
    <property type="match status" value="1"/>
</dbReference>
<dbReference type="InterPro" id="IPR027640">
    <property type="entry name" value="Kinesin-like_fam"/>
</dbReference>
<gene>
    <name evidence="4" type="ORF">CTAYLR_003065</name>
</gene>
<accession>A0AAD7U6E1</accession>
<dbReference type="GO" id="GO:0005524">
    <property type="term" value="F:ATP binding"/>
    <property type="evidence" value="ECO:0007669"/>
    <property type="project" value="UniProtKB-UniRule"/>
</dbReference>
<feature type="compositionally biased region" description="Basic and acidic residues" evidence="2">
    <location>
        <begin position="196"/>
        <end position="208"/>
    </location>
</feature>
<dbReference type="InterPro" id="IPR036961">
    <property type="entry name" value="Kinesin_motor_dom_sf"/>
</dbReference>
<feature type="region of interest" description="Disordered" evidence="2">
    <location>
        <begin position="724"/>
        <end position="746"/>
    </location>
</feature>
<evidence type="ECO:0000256" key="2">
    <source>
        <dbReference type="SAM" id="MobiDB-lite"/>
    </source>
</evidence>
<dbReference type="Pfam" id="PF00225">
    <property type="entry name" value="Kinesin"/>
    <property type="match status" value="1"/>
</dbReference>
<feature type="compositionally biased region" description="Low complexity" evidence="2">
    <location>
        <begin position="733"/>
        <end position="746"/>
    </location>
</feature>
<dbReference type="SMART" id="SM00129">
    <property type="entry name" value="KISc"/>
    <property type="match status" value="1"/>
</dbReference>
<comment type="similarity">
    <text evidence="1">Belongs to the TRAFAC class myosin-kinesin ATPase superfamily. Kinesin family.</text>
</comment>
<reference evidence="4" key="1">
    <citation type="submission" date="2023-01" db="EMBL/GenBank/DDBJ databases">
        <title>Metagenome sequencing of chrysophaentin producing Chrysophaeum taylorii.</title>
        <authorList>
            <person name="Davison J."/>
            <person name="Bewley C."/>
        </authorList>
    </citation>
    <scope>NUCLEOTIDE SEQUENCE</scope>
    <source>
        <strain evidence="4">NIES-1699</strain>
    </source>
</reference>
<feature type="compositionally biased region" description="Basic and acidic residues" evidence="2">
    <location>
        <begin position="69"/>
        <end position="84"/>
    </location>
</feature>
<dbReference type="InterPro" id="IPR027417">
    <property type="entry name" value="P-loop_NTPase"/>
</dbReference>
<evidence type="ECO:0000256" key="1">
    <source>
        <dbReference type="PROSITE-ProRule" id="PRU00283"/>
    </source>
</evidence>
<keyword evidence="1" id="KW-0547">Nucleotide-binding</keyword>
<dbReference type="GO" id="GO:0008017">
    <property type="term" value="F:microtubule binding"/>
    <property type="evidence" value="ECO:0007669"/>
    <property type="project" value="InterPro"/>
</dbReference>
<feature type="compositionally biased region" description="Basic and acidic residues" evidence="2">
    <location>
        <begin position="243"/>
        <end position="265"/>
    </location>
</feature>
<evidence type="ECO:0000313" key="4">
    <source>
        <dbReference type="EMBL" id="KAJ8598660.1"/>
    </source>
</evidence>
<dbReference type="Gene3D" id="3.40.850.10">
    <property type="entry name" value="Kinesin motor domain"/>
    <property type="match status" value="1"/>
</dbReference>
<feature type="compositionally biased region" description="Basic and acidic residues" evidence="2">
    <location>
        <begin position="139"/>
        <end position="177"/>
    </location>
</feature>
<dbReference type="GO" id="GO:0005874">
    <property type="term" value="C:microtubule"/>
    <property type="evidence" value="ECO:0007669"/>
    <property type="project" value="TreeGrafter"/>
</dbReference>
<proteinExistence type="inferred from homology"/>
<evidence type="ECO:0000313" key="5">
    <source>
        <dbReference type="Proteomes" id="UP001230188"/>
    </source>
</evidence>
<dbReference type="AlphaFoldDB" id="A0AAD7U6E1"/>
<dbReference type="SUPFAM" id="SSF52540">
    <property type="entry name" value="P-loop containing nucleoside triphosphate hydrolases"/>
    <property type="match status" value="1"/>
</dbReference>